<reference evidence="2" key="1">
    <citation type="journal article" date="2021" name="PeerJ">
        <title>Extensive microbial diversity within the chicken gut microbiome revealed by metagenomics and culture.</title>
        <authorList>
            <person name="Gilroy R."/>
            <person name="Ravi A."/>
            <person name="Getino M."/>
            <person name="Pursley I."/>
            <person name="Horton D.L."/>
            <person name="Alikhan N.F."/>
            <person name="Baker D."/>
            <person name="Gharbi K."/>
            <person name="Hall N."/>
            <person name="Watson M."/>
            <person name="Adriaenssens E.M."/>
            <person name="Foster-Nyarko E."/>
            <person name="Jarju S."/>
            <person name="Secka A."/>
            <person name="Antonio M."/>
            <person name="Oren A."/>
            <person name="Chaudhuri R.R."/>
            <person name="La Ragione R."/>
            <person name="Hildebrand F."/>
            <person name="Pallen M.J."/>
        </authorList>
    </citation>
    <scope>NUCLEOTIDE SEQUENCE</scope>
    <source>
        <strain evidence="2">CHK165-8395</strain>
    </source>
</reference>
<dbReference type="InterPro" id="IPR015927">
    <property type="entry name" value="Peptidase_S24_S26A/B/C"/>
</dbReference>
<dbReference type="EMBL" id="DYXD01000100">
    <property type="protein sequence ID" value="HJF07425.1"/>
    <property type="molecule type" value="Genomic_DNA"/>
</dbReference>
<protein>
    <submittedName>
        <fullName evidence="2">S24/S26 family peptidase</fullName>
    </submittedName>
</protein>
<dbReference type="InterPro" id="IPR036286">
    <property type="entry name" value="LexA/Signal_pep-like_sf"/>
</dbReference>
<name>A0A921FDZ5_9BACT</name>
<feature type="domain" description="Peptidase S24/S26A/S26B/S26C" evidence="1">
    <location>
        <begin position="24"/>
        <end position="90"/>
    </location>
</feature>
<comment type="caution">
    <text evidence="2">The sequence shown here is derived from an EMBL/GenBank/DDBJ whole genome shotgun (WGS) entry which is preliminary data.</text>
</comment>
<sequence length="155" mass="18226">MEQKEIFVRNDVFFTGVQEMLRLGKSVRIRVRGSSMLPFLRHNDDALLAPPEGKRIRRGTVVVAQTDESGIVLHRIRRIDRDGRITLLGDGNTRIFEHTDRSRIIAVVTRYYRGRHSFSPENPLMRFVGLLWCEMHPWRRHLLNVIWKLKKLITA</sequence>
<gene>
    <name evidence="2" type="ORF">K8U81_04425</name>
</gene>
<dbReference type="AlphaFoldDB" id="A0A921FDZ5"/>
<organism evidence="2 3">
    <name type="scientific">Phocaeicola coprocola</name>
    <dbReference type="NCBI Taxonomy" id="310298"/>
    <lineage>
        <taxon>Bacteria</taxon>
        <taxon>Pseudomonadati</taxon>
        <taxon>Bacteroidota</taxon>
        <taxon>Bacteroidia</taxon>
        <taxon>Bacteroidales</taxon>
        <taxon>Bacteroidaceae</taxon>
        <taxon>Phocaeicola</taxon>
    </lineage>
</organism>
<dbReference type="Pfam" id="PF00717">
    <property type="entry name" value="Peptidase_S24"/>
    <property type="match status" value="1"/>
</dbReference>
<dbReference type="SUPFAM" id="SSF51306">
    <property type="entry name" value="LexA/Signal peptidase"/>
    <property type="match status" value="1"/>
</dbReference>
<proteinExistence type="predicted"/>
<evidence type="ECO:0000259" key="1">
    <source>
        <dbReference type="Pfam" id="PF00717"/>
    </source>
</evidence>
<reference evidence="2" key="2">
    <citation type="submission" date="2021-09" db="EMBL/GenBank/DDBJ databases">
        <authorList>
            <person name="Gilroy R."/>
        </authorList>
    </citation>
    <scope>NUCLEOTIDE SEQUENCE</scope>
    <source>
        <strain evidence="2">CHK165-8395</strain>
    </source>
</reference>
<dbReference type="RefSeq" id="WP_321584670.1">
    <property type="nucleotide sequence ID" value="NZ_JBJHRK010000004.1"/>
</dbReference>
<evidence type="ECO:0000313" key="3">
    <source>
        <dbReference type="Proteomes" id="UP000718012"/>
    </source>
</evidence>
<dbReference type="Proteomes" id="UP000718012">
    <property type="component" value="Unassembled WGS sequence"/>
</dbReference>
<accession>A0A921FDZ5</accession>
<dbReference type="Gene3D" id="2.10.109.10">
    <property type="entry name" value="Umud Fragment, subunit A"/>
    <property type="match status" value="1"/>
</dbReference>
<evidence type="ECO:0000313" key="2">
    <source>
        <dbReference type="EMBL" id="HJF07425.1"/>
    </source>
</evidence>
<dbReference type="CDD" id="cd06462">
    <property type="entry name" value="Peptidase_S24_S26"/>
    <property type="match status" value="1"/>
</dbReference>